<dbReference type="Proteomes" id="UP001055879">
    <property type="component" value="Linkage Group LG17"/>
</dbReference>
<comment type="caution">
    <text evidence="1">The sequence shown here is derived from an EMBL/GenBank/DDBJ whole genome shotgun (WGS) entry which is preliminary data.</text>
</comment>
<organism evidence="1 2">
    <name type="scientific">Arctium lappa</name>
    <name type="common">Greater burdock</name>
    <name type="synonym">Lappa major</name>
    <dbReference type="NCBI Taxonomy" id="4217"/>
    <lineage>
        <taxon>Eukaryota</taxon>
        <taxon>Viridiplantae</taxon>
        <taxon>Streptophyta</taxon>
        <taxon>Embryophyta</taxon>
        <taxon>Tracheophyta</taxon>
        <taxon>Spermatophyta</taxon>
        <taxon>Magnoliopsida</taxon>
        <taxon>eudicotyledons</taxon>
        <taxon>Gunneridae</taxon>
        <taxon>Pentapetalae</taxon>
        <taxon>asterids</taxon>
        <taxon>campanulids</taxon>
        <taxon>Asterales</taxon>
        <taxon>Asteraceae</taxon>
        <taxon>Carduoideae</taxon>
        <taxon>Cardueae</taxon>
        <taxon>Arctiinae</taxon>
        <taxon>Arctium</taxon>
    </lineage>
</organism>
<dbReference type="EMBL" id="CM042063">
    <property type="protein sequence ID" value="KAI3667821.1"/>
    <property type="molecule type" value="Genomic_DNA"/>
</dbReference>
<evidence type="ECO:0000313" key="1">
    <source>
        <dbReference type="EMBL" id="KAI3667821.1"/>
    </source>
</evidence>
<protein>
    <submittedName>
        <fullName evidence="1">Uncharacterized protein</fullName>
    </submittedName>
</protein>
<keyword evidence="2" id="KW-1185">Reference proteome</keyword>
<evidence type="ECO:0000313" key="2">
    <source>
        <dbReference type="Proteomes" id="UP001055879"/>
    </source>
</evidence>
<name>A0ACB8XKM9_ARCLA</name>
<reference evidence="2" key="1">
    <citation type="journal article" date="2022" name="Mol. Ecol. Resour.">
        <title>The genomes of chicory, endive, great burdock and yacon provide insights into Asteraceae palaeo-polyploidization history and plant inulin production.</title>
        <authorList>
            <person name="Fan W."/>
            <person name="Wang S."/>
            <person name="Wang H."/>
            <person name="Wang A."/>
            <person name="Jiang F."/>
            <person name="Liu H."/>
            <person name="Zhao H."/>
            <person name="Xu D."/>
            <person name="Zhang Y."/>
        </authorList>
    </citation>
    <scope>NUCLEOTIDE SEQUENCE [LARGE SCALE GENOMIC DNA]</scope>
    <source>
        <strain evidence="2">cv. Niubang</strain>
    </source>
</reference>
<proteinExistence type="predicted"/>
<gene>
    <name evidence="1" type="ORF">L6452_42890</name>
</gene>
<sequence length="152" mass="17480">MAGMVVGGEAEGGTASGGEAEGGDYRRWEVEEGDDRRREAEGGDDRRWEAEGRTDRRWEEEWERRYFLQWDLRVFINGLKYLQWGIHDRATMIAFSNVPPDTYLRNRTNLGEPEKSSKSKRSGVGAMTLKVKDPPLVLTTLNEEWANKMQNI</sequence>
<accession>A0ACB8XKM9</accession>
<reference evidence="1 2" key="2">
    <citation type="journal article" date="2022" name="Mol. Ecol. Resour.">
        <title>The genomes of chicory, endive, great burdock and yacon provide insights into Asteraceae paleo-polyploidization history and plant inulin production.</title>
        <authorList>
            <person name="Fan W."/>
            <person name="Wang S."/>
            <person name="Wang H."/>
            <person name="Wang A."/>
            <person name="Jiang F."/>
            <person name="Liu H."/>
            <person name="Zhao H."/>
            <person name="Xu D."/>
            <person name="Zhang Y."/>
        </authorList>
    </citation>
    <scope>NUCLEOTIDE SEQUENCE [LARGE SCALE GENOMIC DNA]</scope>
    <source>
        <strain evidence="2">cv. Niubang</strain>
    </source>
</reference>